<accession>A0A1Z2XMG3</accession>
<evidence type="ECO:0000313" key="6">
    <source>
        <dbReference type="Proteomes" id="UP000596035"/>
    </source>
</evidence>
<dbReference type="Proteomes" id="UP000196710">
    <property type="component" value="Chromosome"/>
</dbReference>
<keyword evidence="5" id="KW-1185">Reference proteome</keyword>
<reference evidence="3" key="1">
    <citation type="journal article" date="2017" name="Genome Announc.">
        <title>High-Quality Whole-Genome Sequences of the Oligo-Mouse-Microbiota Bacterial Community.</title>
        <authorList>
            <person name="Garzetti D."/>
            <person name="Brugiroux S."/>
            <person name="Bunk B."/>
            <person name="Pukall R."/>
            <person name="McCoy K.D."/>
            <person name="Macpherson A.J."/>
            <person name="Stecher B."/>
        </authorList>
    </citation>
    <scope>NUCLEOTIDE SEQUENCE</scope>
    <source>
        <strain evidence="3">KB18</strain>
    </source>
</reference>
<reference evidence="5" key="2">
    <citation type="submission" date="2017-05" db="EMBL/GenBank/DDBJ databases">
        <title>Improved OligoMM genomes.</title>
        <authorList>
            <person name="Garzetti D."/>
        </authorList>
    </citation>
    <scope>NUCLEOTIDE SEQUENCE [LARGE SCALE GENOMIC DNA]</scope>
    <source>
        <strain evidence="5">KB18</strain>
    </source>
</reference>
<protein>
    <recommendedName>
        <fullName evidence="7">DUF5105 domain-containing protein</fullName>
    </recommendedName>
</protein>
<proteinExistence type="predicted"/>
<feature type="region of interest" description="Disordered" evidence="1">
    <location>
        <begin position="157"/>
        <end position="194"/>
    </location>
</feature>
<dbReference type="Proteomes" id="UP000596035">
    <property type="component" value="Chromosome"/>
</dbReference>
<reference evidence="4 6" key="3">
    <citation type="submission" date="2020-11" db="EMBL/GenBank/DDBJ databases">
        <title>Closed and high quality bacterial genomes of the OMM12 community.</title>
        <authorList>
            <person name="Marbouty M."/>
            <person name="Lamy-Besnier Q."/>
            <person name="Debarbieux L."/>
            <person name="Koszul R."/>
        </authorList>
    </citation>
    <scope>NUCLEOTIDE SEQUENCE [LARGE SCALE GENOMIC DNA]</scope>
    <source>
        <strain evidence="4 6">KB18</strain>
    </source>
</reference>
<dbReference type="KEGG" id="amur:ADH66_02535"/>
<evidence type="ECO:0008006" key="7">
    <source>
        <dbReference type="Google" id="ProtNLM"/>
    </source>
</evidence>
<keyword evidence="2" id="KW-0732">Signal</keyword>
<dbReference type="RefSeq" id="WP_066536062.1">
    <property type="nucleotide sequence ID" value="NZ_CP021422.1"/>
</dbReference>
<dbReference type="EMBL" id="CP065321">
    <property type="protein sequence ID" value="QQR28927.1"/>
    <property type="molecule type" value="Genomic_DNA"/>
</dbReference>
<organism evidence="4 6">
    <name type="scientific">Acutalibacter muris</name>
    <dbReference type="NCBI Taxonomy" id="1796620"/>
    <lineage>
        <taxon>Bacteria</taxon>
        <taxon>Bacillati</taxon>
        <taxon>Bacillota</taxon>
        <taxon>Clostridia</taxon>
        <taxon>Eubacteriales</taxon>
        <taxon>Acutalibacteraceae</taxon>
        <taxon>Acutalibacter</taxon>
    </lineage>
</organism>
<name>A0A1Z2XMG3_9FIRM</name>
<feature type="signal peptide" evidence="2">
    <location>
        <begin position="1"/>
        <end position="22"/>
    </location>
</feature>
<gene>
    <name evidence="3" type="ORF">ADH66_02535</name>
    <name evidence="4" type="ORF">I5Q82_12585</name>
</gene>
<dbReference type="AlphaFoldDB" id="A0A1Z2XMG3"/>
<evidence type="ECO:0000313" key="5">
    <source>
        <dbReference type="Proteomes" id="UP000196710"/>
    </source>
</evidence>
<dbReference type="PROSITE" id="PS51257">
    <property type="entry name" value="PROKAR_LIPOPROTEIN"/>
    <property type="match status" value="1"/>
</dbReference>
<evidence type="ECO:0000313" key="4">
    <source>
        <dbReference type="EMBL" id="QQR28927.1"/>
    </source>
</evidence>
<sequence>MTALKRLAALLLAALMCMGLSGCDFLPSEEFNDYDVSGYIQALLDSSYHDDHRAFMAISQALEDSAKANNITTVENAAINFCNAYSLNPDEEQMERLEGVMATALMGARYQVKDEVKVETGYTVEVTVSPITTFAGLTGEFTSIRSQAQEEVNRTSMVNLQEGEDQEDGGEDGDEWNGEEGEEPAPTPVPTPAPQMKTAAELYLDRVLDLCEQKAAALEFGGEDTVIVLDIRLTDKGELQLDLNQIDEIDRAVLAFTVNSPILS</sequence>
<evidence type="ECO:0000313" key="3">
    <source>
        <dbReference type="EMBL" id="ASB39633.1"/>
    </source>
</evidence>
<evidence type="ECO:0000256" key="1">
    <source>
        <dbReference type="SAM" id="MobiDB-lite"/>
    </source>
</evidence>
<evidence type="ECO:0000256" key="2">
    <source>
        <dbReference type="SAM" id="SignalP"/>
    </source>
</evidence>
<feature type="chain" id="PRO_5043556895" description="DUF5105 domain-containing protein" evidence="2">
    <location>
        <begin position="23"/>
        <end position="264"/>
    </location>
</feature>
<feature type="compositionally biased region" description="Acidic residues" evidence="1">
    <location>
        <begin position="162"/>
        <end position="183"/>
    </location>
</feature>
<dbReference type="EMBL" id="CP021422">
    <property type="protein sequence ID" value="ASB39633.1"/>
    <property type="molecule type" value="Genomic_DNA"/>
</dbReference>